<proteinExistence type="predicted"/>
<evidence type="ECO:0000256" key="1">
    <source>
        <dbReference type="SAM" id="MobiDB-lite"/>
    </source>
</evidence>
<feature type="region of interest" description="Disordered" evidence="1">
    <location>
        <begin position="30"/>
        <end position="62"/>
    </location>
</feature>
<accession>A0A7S4M461</accession>
<gene>
    <name evidence="2" type="ORF">OAUR00152_LOCUS257</name>
</gene>
<reference evidence="2" key="1">
    <citation type="submission" date="2021-01" db="EMBL/GenBank/DDBJ databases">
        <authorList>
            <person name="Corre E."/>
            <person name="Pelletier E."/>
            <person name="Niang G."/>
            <person name="Scheremetjew M."/>
            <person name="Finn R."/>
            <person name="Kale V."/>
            <person name="Holt S."/>
            <person name="Cochrane G."/>
            <person name="Meng A."/>
            <person name="Brown T."/>
            <person name="Cohen L."/>
        </authorList>
    </citation>
    <scope>NUCLEOTIDE SEQUENCE</scope>
    <source>
        <strain evidence="2">Isolate 1302-5</strain>
    </source>
</reference>
<dbReference type="EMBL" id="HBKQ01000384">
    <property type="protein sequence ID" value="CAE2199905.1"/>
    <property type="molecule type" value="Transcribed_RNA"/>
</dbReference>
<name>A0A7S4M461_9STRA</name>
<dbReference type="AlphaFoldDB" id="A0A7S4M461"/>
<evidence type="ECO:0000313" key="2">
    <source>
        <dbReference type="EMBL" id="CAE2199905.1"/>
    </source>
</evidence>
<protein>
    <submittedName>
        <fullName evidence="2">Uncharacterized protein</fullName>
    </submittedName>
</protein>
<sequence>MTAAPLPRPDSQHEGTDPERALLAESLRSGLAGAQETPLRKDGMSKPGLMERSHRRSAEGENKKCVEDCQSALMLSGGATCYQDPSTTLVSRLGYISWLGIPLGCGGSSWCPQR</sequence>
<feature type="compositionally biased region" description="Basic and acidic residues" evidence="1">
    <location>
        <begin position="38"/>
        <end position="62"/>
    </location>
</feature>
<organism evidence="2">
    <name type="scientific">Odontella aurita</name>
    <dbReference type="NCBI Taxonomy" id="265563"/>
    <lineage>
        <taxon>Eukaryota</taxon>
        <taxon>Sar</taxon>
        <taxon>Stramenopiles</taxon>
        <taxon>Ochrophyta</taxon>
        <taxon>Bacillariophyta</taxon>
        <taxon>Mediophyceae</taxon>
        <taxon>Biddulphiophycidae</taxon>
        <taxon>Eupodiscales</taxon>
        <taxon>Odontellaceae</taxon>
        <taxon>Odontella</taxon>
    </lineage>
</organism>